<proteinExistence type="predicted"/>
<organism evidence="1 2">
    <name type="scientific">Bacteroides uniformis</name>
    <dbReference type="NCBI Taxonomy" id="820"/>
    <lineage>
        <taxon>Bacteria</taxon>
        <taxon>Pseudomonadati</taxon>
        <taxon>Bacteroidota</taxon>
        <taxon>Bacteroidia</taxon>
        <taxon>Bacteroidales</taxon>
        <taxon>Bacteroidaceae</taxon>
        <taxon>Bacteroides</taxon>
    </lineage>
</organism>
<dbReference type="AlphaFoldDB" id="A0AA37JP26"/>
<evidence type="ECO:0000313" key="1">
    <source>
        <dbReference type="EMBL" id="GKH12014.1"/>
    </source>
</evidence>
<reference evidence="1" key="1">
    <citation type="submission" date="2022-01" db="EMBL/GenBank/DDBJ databases">
        <title>Novel bile acid biosynthetic pathways are enriched in the microbiome of centenarians.</title>
        <authorList>
            <person name="Sato Y."/>
            <person name="Atarashi K."/>
            <person name="Plichta R.D."/>
            <person name="Arai Y."/>
            <person name="Sasajima S."/>
            <person name="Kearney M.S."/>
            <person name="Suda W."/>
            <person name="Takeshita K."/>
            <person name="Sasaki T."/>
            <person name="Okamoto S."/>
            <person name="Skelly N.A."/>
            <person name="Okamura Y."/>
            <person name="Vlamakis H."/>
            <person name="Li Y."/>
            <person name="Tanoue T."/>
            <person name="Takei H."/>
            <person name="Nittono H."/>
            <person name="Narushima S."/>
            <person name="Irie J."/>
            <person name="Itoh H."/>
            <person name="Moriya K."/>
            <person name="Sugiura Y."/>
            <person name="Suematsu M."/>
            <person name="Moritoki N."/>
            <person name="Shibata S."/>
            <person name="Littman R.D."/>
            <person name="Fischbach A.M."/>
            <person name="Uwamino Y."/>
            <person name="Inoue T."/>
            <person name="Honda A."/>
            <person name="Hattori M."/>
            <person name="Murai T."/>
            <person name="Xavier J.R."/>
            <person name="Hirose N."/>
            <person name="Honda K."/>
        </authorList>
    </citation>
    <scope>NUCLEOTIDE SEQUENCE</scope>
    <source>
        <strain evidence="1">CE91-St12</strain>
    </source>
</reference>
<protein>
    <submittedName>
        <fullName evidence="1">Uncharacterized protein</fullName>
    </submittedName>
</protein>
<gene>
    <name evidence="1" type="ORF">CE91St12_02240</name>
</gene>
<comment type="caution">
    <text evidence="1">The sequence shown here is derived from an EMBL/GenBank/DDBJ whole genome shotgun (WGS) entry which is preliminary data.</text>
</comment>
<sequence length="140" mass="16655">MKARLKYPIFSFAPKGNMIYVFRKEELYTTTNTELLKKRKNYIVVDATGTKYVEKGAHKVKWQGIFGYCIRMQGRVISIEYEYGDNPEPFPLRKLQELVAERYPKTRWFKEECWNSADEFRQAIFACKTFEEVADILMPE</sequence>
<evidence type="ECO:0000313" key="2">
    <source>
        <dbReference type="Proteomes" id="UP001055048"/>
    </source>
</evidence>
<dbReference type="EMBL" id="BQNL01000001">
    <property type="protein sequence ID" value="GKH12014.1"/>
    <property type="molecule type" value="Genomic_DNA"/>
</dbReference>
<dbReference type="Proteomes" id="UP001055048">
    <property type="component" value="Unassembled WGS sequence"/>
</dbReference>
<name>A0AA37JP26_BACUN</name>
<accession>A0AA37JP26</accession>